<sequence length="184" mass="20943">MRLWCHVWVPEFETDQTMPPEKCNAIRAKFPNWGDAWAEWKDLWTIKDEEEAKASLVAFLKVFDKFVLPWFDSITTGDALLAAAGPHAEVDPIIKAATSLIKEKYSLPSSHELFMLDGNRSYMAYGFAEADRVLQDKLFDIQVTLPEAAELPLRLQPSFGDAKKQPTKLGDVHRFMGKARLEMV</sequence>
<dbReference type="KEGG" id="mpsy:CEK71_21425"/>
<keyword evidence="2" id="KW-1185">Reference proteome</keyword>
<reference evidence="1 2" key="1">
    <citation type="submission" date="2017-06" db="EMBL/GenBank/DDBJ databases">
        <title>Genome Sequencing of the methanotroph Methylovulum psychrotolerants str. HV10-M2 isolated from a high-altitude environment.</title>
        <authorList>
            <person name="Mateos-Rivera A."/>
        </authorList>
    </citation>
    <scope>NUCLEOTIDE SEQUENCE [LARGE SCALE GENOMIC DNA]</scope>
    <source>
        <strain evidence="1 2">HV10_M2</strain>
    </source>
</reference>
<gene>
    <name evidence="1" type="ORF">CEK71_21425</name>
</gene>
<accession>A0A1Z4C4D4</accession>
<dbReference type="EMBL" id="CP022129">
    <property type="protein sequence ID" value="ASF48416.1"/>
    <property type="molecule type" value="Genomic_DNA"/>
</dbReference>
<dbReference type="Proteomes" id="UP000197019">
    <property type="component" value="Chromosome"/>
</dbReference>
<evidence type="ECO:0000313" key="1">
    <source>
        <dbReference type="EMBL" id="ASF48416.1"/>
    </source>
</evidence>
<evidence type="ECO:0000313" key="2">
    <source>
        <dbReference type="Proteomes" id="UP000197019"/>
    </source>
</evidence>
<proteinExistence type="predicted"/>
<dbReference type="AlphaFoldDB" id="A0A1Z4C4D4"/>
<organism evidence="1 2">
    <name type="scientific">Methylovulum psychrotolerans</name>
    <dbReference type="NCBI Taxonomy" id="1704499"/>
    <lineage>
        <taxon>Bacteria</taxon>
        <taxon>Pseudomonadati</taxon>
        <taxon>Pseudomonadota</taxon>
        <taxon>Gammaproteobacteria</taxon>
        <taxon>Methylococcales</taxon>
        <taxon>Methylococcaceae</taxon>
        <taxon>Methylovulum</taxon>
    </lineage>
</organism>
<name>A0A1Z4C4D4_9GAMM</name>
<protein>
    <submittedName>
        <fullName evidence="1">Uncharacterized protein</fullName>
    </submittedName>
</protein>